<gene>
    <name evidence="2" type="ORF">FMAN_11535</name>
</gene>
<dbReference type="RefSeq" id="XP_041684634.1">
    <property type="nucleotide sequence ID" value="XM_041834362.1"/>
</dbReference>
<dbReference type="EMBL" id="FCQH01000008">
    <property type="protein sequence ID" value="CVK97477.1"/>
    <property type="molecule type" value="Genomic_DNA"/>
</dbReference>
<dbReference type="Proteomes" id="UP000184255">
    <property type="component" value="Unassembled WGS sequence"/>
</dbReference>
<feature type="region of interest" description="Disordered" evidence="1">
    <location>
        <begin position="1"/>
        <end position="38"/>
    </location>
</feature>
<evidence type="ECO:0000313" key="2">
    <source>
        <dbReference type="EMBL" id="CVK97477.1"/>
    </source>
</evidence>
<dbReference type="VEuPathDB" id="FungiDB:FMAN_11535"/>
<name>A0A1L7TQ93_FUSMA</name>
<feature type="compositionally biased region" description="Basic and acidic residues" evidence="1">
    <location>
        <begin position="20"/>
        <end position="38"/>
    </location>
</feature>
<comment type="caution">
    <text evidence="2">The sequence shown here is derived from an EMBL/GenBank/DDBJ whole genome shotgun (WGS) entry which is preliminary data.</text>
</comment>
<evidence type="ECO:0000313" key="3">
    <source>
        <dbReference type="Proteomes" id="UP000184255"/>
    </source>
</evidence>
<reference evidence="3" key="1">
    <citation type="journal article" date="2016" name="Genome Biol. Evol.">
        <title>Comparative 'omics' of the Fusarium fujikuroi species complex highlights differences in genetic potential and metabolite synthesis.</title>
        <authorList>
            <person name="Niehaus E.-M."/>
            <person name="Muensterkoetter M."/>
            <person name="Proctor R.H."/>
            <person name="Brown D.W."/>
            <person name="Sharon A."/>
            <person name="Idan Y."/>
            <person name="Oren-Young L."/>
            <person name="Sieber C.M."/>
            <person name="Novak O."/>
            <person name="Pencik A."/>
            <person name="Tarkowska D."/>
            <person name="Hromadova K."/>
            <person name="Freeman S."/>
            <person name="Maymon M."/>
            <person name="Elazar M."/>
            <person name="Youssef S.A."/>
            <person name="El-Shabrawy E.S.M."/>
            <person name="Shalaby A.B.A."/>
            <person name="Houterman P."/>
            <person name="Brock N.L."/>
            <person name="Burkhardt I."/>
            <person name="Tsavkelova E.A."/>
            <person name="Dickschat J.S."/>
            <person name="Galuszka P."/>
            <person name="Gueldener U."/>
            <person name="Tudzynski B."/>
        </authorList>
    </citation>
    <scope>NUCLEOTIDE SEQUENCE [LARGE SCALE GENOMIC DNA]</scope>
    <source>
        <strain evidence="3">MRC7560</strain>
    </source>
</reference>
<keyword evidence="3" id="KW-1185">Reference proteome</keyword>
<organism evidence="2 3">
    <name type="scientific">Fusarium mangiferae</name>
    <name type="common">Mango malformation disease fungus</name>
    <dbReference type="NCBI Taxonomy" id="192010"/>
    <lineage>
        <taxon>Eukaryota</taxon>
        <taxon>Fungi</taxon>
        <taxon>Dikarya</taxon>
        <taxon>Ascomycota</taxon>
        <taxon>Pezizomycotina</taxon>
        <taxon>Sordariomycetes</taxon>
        <taxon>Hypocreomycetidae</taxon>
        <taxon>Hypocreales</taxon>
        <taxon>Nectriaceae</taxon>
        <taxon>Fusarium</taxon>
        <taxon>Fusarium fujikuroi species complex</taxon>
    </lineage>
</organism>
<evidence type="ECO:0000256" key="1">
    <source>
        <dbReference type="SAM" id="MobiDB-lite"/>
    </source>
</evidence>
<proteinExistence type="predicted"/>
<protein>
    <submittedName>
        <fullName evidence="2">Uncharacterized protein</fullName>
    </submittedName>
</protein>
<sequence>MSEALSTKMLDSPEIAQAELDERQKDNSQEEIDRREGELSPLDALATFMRPGVIIPPYAPACHITNGRHLHACDQKVKHFSDTDDFKRLELTGENTVIDLVKAPFSDLDSQIHVVQSRTLVKKRSGGPLMNTTSNMASESKLLPTYNSLPTGKDSVKIIKCHPRQAQQSTRFIRCLRSFDELL</sequence>
<accession>A0A1L7TQ93</accession>
<dbReference type="GeneID" id="65090786"/>
<dbReference type="AlphaFoldDB" id="A0A1L7TQ93"/>